<accession>A0A511Z0I8</accession>
<feature type="compositionally biased region" description="Low complexity" evidence="9">
    <location>
        <begin position="254"/>
        <end position="269"/>
    </location>
</feature>
<dbReference type="OrthoDB" id="9805754at2"/>
<keyword evidence="5 8" id="KW-0028">Amino-acid biosynthesis</keyword>
<evidence type="ECO:0000313" key="13">
    <source>
        <dbReference type="Proteomes" id="UP000321484"/>
    </source>
</evidence>
<evidence type="ECO:0000256" key="9">
    <source>
        <dbReference type="SAM" id="MobiDB-lite"/>
    </source>
</evidence>
<evidence type="ECO:0000259" key="11">
    <source>
        <dbReference type="Pfam" id="PF14748"/>
    </source>
</evidence>
<feature type="domain" description="Pyrroline-5-carboxylate reductase catalytic N-terminal" evidence="10">
    <location>
        <begin position="1"/>
        <end position="86"/>
    </location>
</feature>
<keyword evidence="2 5" id="KW-0521">NADP</keyword>
<dbReference type="InterPro" id="IPR029036">
    <property type="entry name" value="P5CR_dimer"/>
</dbReference>
<dbReference type="GO" id="GO:0055129">
    <property type="term" value="P:L-proline biosynthetic process"/>
    <property type="evidence" value="ECO:0007669"/>
    <property type="project" value="UniProtKB-UniRule"/>
</dbReference>
<dbReference type="PROSITE" id="PS00521">
    <property type="entry name" value="P5CR"/>
    <property type="match status" value="1"/>
</dbReference>
<comment type="caution">
    <text evidence="12">The sequence shown here is derived from an EMBL/GenBank/DDBJ whole genome shotgun (WGS) entry which is preliminary data.</text>
</comment>
<dbReference type="PIRSF" id="PIRSF000193">
    <property type="entry name" value="Pyrrol-5-carb_rd"/>
    <property type="match status" value="1"/>
</dbReference>
<comment type="subcellular location">
    <subcellularLocation>
        <location evidence="5">Cytoplasm</location>
    </subcellularLocation>
</comment>
<dbReference type="GO" id="GO:0004735">
    <property type="term" value="F:pyrroline-5-carboxylate reductase activity"/>
    <property type="evidence" value="ECO:0007669"/>
    <property type="project" value="UniProtKB-UniRule"/>
</dbReference>
<keyword evidence="3 5" id="KW-0560">Oxidoreductase</keyword>
<comment type="catalytic activity">
    <reaction evidence="5 8">
        <text>L-proline + NADP(+) = (S)-1-pyrroline-5-carboxylate + NADPH + 2 H(+)</text>
        <dbReference type="Rhea" id="RHEA:14109"/>
        <dbReference type="ChEBI" id="CHEBI:15378"/>
        <dbReference type="ChEBI" id="CHEBI:17388"/>
        <dbReference type="ChEBI" id="CHEBI:57783"/>
        <dbReference type="ChEBI" id="CHEBI:58349"/>
        <dbReference type="ChEBI" id="CHEBI:60039"/>
        <dbReference type="EC" id="1.5.1.2"/>
    </reaction>
</comment>
<dbReference type="Gene3D" id="1.10.3730.10">
    <property type="entry name" value="ProC C-terminal domain-like"/>
    <property type="match status" value="1"/>
</dbReference>
<evidence type="ECO:0000256" key="4">
    <source>
        <dbReference type="ARBA" id="ARBA00058118"/>
    </source>
</evidence>
<dbReference type="EMBL" id="BJYK01000009">
    <property type="protein sequence ID" value="GEN80974.1"/>
    <property type="molecule type" value="Genomic_DNA"/>
</dbReference>
<feature type="domain" description="Pyrroline-5-carboxylate reductase dimerisation" evidence="11">
    <location>
        <begin position="149"/>
        <end position="253"/>
    </location>
</feature>
<dbReference type="NCBIfam" id="TIGR00112">
    <property type="entry name" value="proC"/>
    <property type="match status" value="1"/>
</dbReference>
<dbReference type="Pfam" id="PF03807">
    <property type="entry name" value="F420_oxidored"/>
    <property type="match status" value="1"/>
</dbReference>
<name>A0A511Z0I8_9CELL</name>
<reference evidence="12 13" key="1">
    <citation type="submission" date="2019-07" db="EMBL/GenBank/DDBJ databases">
        <title>Whole genome shotgun sequence of Actinotalea fermentans NBRC 105374.</title>
        <authorList>
            <person name="Hosoyama A."/>
            <person name="Uohara A."/>
            <person name="Ohji S."/>
            <person name="Ichikawa N."/>
        </authorList>
    </citation>
    <scope>NUCLEOTIDE SEQUENCE [LARGE SCALE GENOMIC DNA]</scope>
    <source>
        <strain evidence="12 13">NBRC 105374</strain>
    </source>
</reference>
<dbReference type="SUPFAM" id="SSF51735">
    <property type="entry name" value="NAD(P)-binding Rossmann-fold domains"/>
    <property type="match status" value="1"/>
</dbReference>
<evidence type="ECO:0000313" key="12">
    <source>
        <dbReference type="EMBL" id="GEN80974.1"/>
    </source>
</evidence>
<evidence type="ECO:0000256" key="6">
    <source>
        <dbReference type="NCBIfam" id="TIGR00112"/>
    </source>
</evidence>
<feature type="binding site" evidence="7">
    <location>
        <begin position="57"/>
        <end position="60"/>
    </location>
    <ligand>
        <name>NADP(+)</name>
        <dbReference type="ChEBI" id="CHEBI:58349"/>
    </ligand>
</feature>
<feature type="region of interest" description="Disordered" evidence="9">
    <location>
        <begin position="251"/>
        <end position="278"/>
    </location>
</feature>
<evidence type="ECO:0000256" key="8">
    <source>
        <dbReference type="RuleBase" id="RU003903"/>
    </source>
</evidence>
<comment type="catalytic activity">
    <reaction evidence="5">
        <text>L-proline + NAD(+) = (S)-1-pyrroline-5-carboxylate + NADH + 2 H(+)</text>
        <dbReference type="Rhea" id="RHEA:14105"/>
        <dbReference type="ChEBI" id="CHEBI:15378"/>
        <dbReference type="ChEBI" id="CHEBI:17388"/>
        <dbReference type="ChEBI" id="CHEBI:57540"/>
        <dbReference type="ChEBI" id="CHEBI:57945"/>
        <dbReference type="ChEBI" id="CHEBI:60039"/>
        <dbReference type="EC" id="1.5.1.2"/>
    </reaction>
</comment>
<dbReference type="GO" id="GO:0005737">
    <property type="term" value="C:cytoplasm"/>
    <property type="evidence" value="ECO:0007669"/>
    <property type="project" value="UniProtKB-SubCell"/>
</dbReference>
<dbReference type="InterPro" id="IPR000304">
    <property type="entry name" value="Pyrroline-COOH_reductase"/>
</dbReference>
<proteinExistence type="inferred from homology"/>
<protein>
    <recommendedName>
        <fullName evidence="5 6">Pyrroline-5-carboxylate reductase</fullName>
        <shortName evidence="5">P5C reductase</shortName>
        <shortName evidence="5">P5CR</shortName>
        <ecNumber evidence="5 6">1.5.1.2</ecNumber>
    </recommendedName>
    <alternativeName>
        <fullName evidence="5">PCA reductase</fullName>
    </alternativeName>
</protein>
<evidence type="ECO:0000259" key="10">
    <source>
        <dbReference type="Pfam" id="PF03807"/>
    </source>
</evidence>
<dbReference type="AlphaFoldDB" id="A0A511Z0I8"/>
<comment type="pathway">
    <text evidence="5 8">Amino-acid biosynthesis; L-proline biosynthesis; L-proline from L-glutamate 5-semialdehyde: step 1/1.</text>
</comment>
<dbReference type="SUPFAM" id="SSF48179">
    <property type="entry name" value="6-phosphogluconate dehydrogenase C-terminal domain-like"/>
    <property type="match status" value="1"/>
</dbReference>
<dbReference type="UniPathway" id="UPA00098">
    <property type="reaction ID" value="UER00361"/>
</dbReference>
<comment type="function">
    <text evidence="4 5">Catalyzes the reduction of 1-pyrroline-5-carboxylate (PCA) to L-proline.</text>
</comment>
<keyword evidence="5 8" id="KW-0641">Proline biosynthesis</keyword>
<dbReference type="Proteomes" id="UP000321484">
    <property type="component" value="Unassembled WGS sequence"/>
</dbReference>
<dbReference type="HAMAP" id="MF_01925">
    <property type="entry name" value="P5C_reductase"/>
    <property type="match status" value="1"/>
</dbReference>
<dbReference type="PANTHER" id="PTHR11645">
    <property type="entry name" value="PYRROLINE-5-CARBOXYLATE REDUCTASE"/>
    <property type="match status" value="1"/>
</dbReference>
<dbReference type="InterPro" id="IPR053790">
    <property type="entry name" value="P5CR-like_CS"/>
</dbReference>
<comment type="similarity">
    <text evidence="1 5 8">Belongs to the pyrroline-5-carboxylate reductase family.</text>
</comment>
<dbReference type="EC" id="1.5.1.2" evidence="5 6"/>
<evidence type="ECO:0000256" key="5">
    <source>
        <dbReference type="HAMAP-Rule" id="MF_01925"/>
    </source>
</evidence>
<dbReference type="InterPro" id="IPR028939">
    <property type="entry name" value="P5C_Rdtase_cat_N"/>
</dbReference>
<evidence type="ECO:0000256" key="2">
    <source>
        <dbReference type="ARBA" id="ARBA00022857"/>
    </source>
</evidence>
<dbReference type="Gene3D" id="3.40.50.720">
    <property type="entry name" value="NAD(P)-binding Rossmann-like Domain"/>
    <property type="match status" value="1"/>
</dbReference>
<keyword evidence="13" id="KW-1185">Reference proteome</keyword>
<dbReference type="FunFam" id="1.10.3730.10:FF:000001">
    <property type="entry name" value="Pyrroline-5-carboxylate reductase"/>
    <property type="match status" value="1"/>
</dbReference>
<organism evidence="12 13">
    <name type="scientific">Actinotalea fermentans</name>
    <dbReference type="NCBI Taxonomy" id="43671"/>
    <lineage>
        <taxon>Bacteria</taxon>
        <taxon>Bacillati</taxon>
        <taxon>Actinomycetota</taxon>
        <taxon>Actinomycetes</taxon>
        <taxon>Micrococcales</taxon>
        <taxon>Cellulomonadaceae</taxon>
        <taxon>Actinotalea</taxon>
    </lineage>
</organism>
<evidence type="ECO:0000256" key="7">
    <source>
        <dbReference type="PIRSR" id="PIRSR000193-1"/>
    </source>
</evidence>
<keyword evidence="5" id="KW-0963">Cytoplasm</keyword>
<dbReference type="InterPro" id="IPR008927">
    <property type="entry name" value="6-PGluconate_DH-like_C_sf"/>
</dbReference>
<dbReference type="InterPro" id="IPR036291">
    <property type="entry name" value="NAD(P)-bd_dom_sf"/>
</dbReference>
<evidence type="ECO:0000256" key="1">
    <source>
        <dbReference type="ARBA" id="ARBA00005525"/>
    </source>
</evidence>
<sequence length="278" mass="27074">MGEALVGAVLRAGVPAAGVVVAEKATARAAEVAERHGVSTTADAATAVRGADVVIVAVKPQDVAAALAAAGPDLAAGAIVVSVAAGLPLAFYEERLPAGTPVVRVMPNTPAVVGKGASGLAGGTAATREHVALARELLAATGLVVEVPEHHLDAVTAVSGSGPAYVFYLVDALAEAGVLLGLPRAQALELAVATFEGSSALLAQSGEHPVVLRERVSSPGGTTVAALRELDAHGVRAAVLAAAEAARDRSRQLAAEASGPASGAPASGSTTGGGATPR</sequence>
<evidence type="ECO:0000256" key="3">
    <source>
        <dbReference type="ARBA" id="ARBA00023002"/>
    </source>
</evidence>
<dbReference type="Pfam" id="PF14748">
    <property type="entry name" value="P5CR_dimer"/>
    <property type="match status" value="1"/>
</dbReference>
<dbReference type="PANTHER" id="PTHR11645:SF0">
    <property type="entry name" value="PYRROLINE-5-CARBOXYLATE REDUCTASE 3"/>
    <property type="match status" value="1"/>
</dbReference>
<gene>
    <name evidence="5 12" type="primary">proC</name>
    <name evidence="12" type="ORF">AFE02nite_27080</name>
</gene>